<dbReference type="AlphaFoldDB" id="A0A2M7IMS3"/>
<protein>
    <submittedName>
        <fullName evidence="1">Uncharacterized protein</fullName>
    </submittedName>
</protein>
<gene>
    <name evidence="1" type="ORF">COZ82_03955</name>
</gene>
<dbReference type="EMBL" id="PFHR01000208">
    <property type="protein sequence ID" value="PIW96633.1"/>
    <property type="molecule type" value="Genomic_DNA"/>
</dbReference>
<comment type="caution">
    <text evidence="1">The sequence shown here is derived from an EMBL/GenBank/DDBJ whole genome shotgun (WGS) entry which is preliminary data.</text>
</comment>
<evidence type="ECO:0000313" key="1">
    <source>
        <dbReference type="EMBL" id="PIW96633.1"/>
    </source>
</evidence>
<dbReference type="Proteomes" id="UP000230837">
    <property type="component" value="Unassembled WGS sequence"/>
</dbReference>
<accession>A0A2M7IMS3</accession>
<sequence>MKIFLGGMIFFTLLPFLVGAYYTNDNLGTIAHSKPVWFLTDGNGGFYGATEDGTTFTQKPITNDFGIRLHKFQIDSAFFYVSDRGVIYAENNLMALSMYLALM</sequence>
<evidence type="ECO:0000313" key="2">
    <source>
        <dbReference type="Proteomes" id="UP000230837"/>
    </source>
</evidence>
<proteinExistence type="predicted"/>
<name>A0A2M7IMS3_9BACT</name>
<reference evidence="2" key="1">
    <citation type="submission" date="2017-09" db="EMBL/GenBank/DDBJ databases">
        <title>Depth-based differentiation of microbial function through sediment-hosted aquifers and enrichment of novel symbionts in the deep terrestrial subsurface.</title>
        <authorList>
            <person name="Probst A.J."/>
            <person name="Ladd B."/>
            <person name="Jarett J.K."/>
            <person name="Geller-Mcgrath D.E."/>
            <person name="Sieber C.M.K."/>
            <person name="Emerson J.B."/>
            <person name="Anantharaman K."/>
            <person name="Thomas B.C."/>
            <person name="Malmstrom R."/>
            <person name="Stieglmeier M."/>
            <person name="Klingl A."/>
            <person name="Woyke T."/>
            <person name="Ryan C.M."/>
            <person name="Banfield J.F."/>
        </authorList>
    </citation>
    <scope>NUCLEOTIDE SEQUENCE [LARGE SCALE GENOMIC DNA]</scope>
</reference>
<organism evidence="1 2">
    <name type="scientific">Candidatus Kaiserbacteria bacterium CG_4_8_14_3_um_filter_38_9</name>
    <dbReference type="NCBI Taxonomy" id="1974599"/>
    <lineage>
        <taxon>Bacteria</taxon>
        <taxon>Candidatus Kaiseribacteriota</taxon>
    </lineage>
</organism>